<sequence>MDRTLYERDFALWLQSTARAIAERRFDAVDWDNLLEELDSTRKSERKELKSRLILLIEHLLKLLYWNAEREDNARGWYGTIVEQRRQIQLCLEDSPPLRPFFQEVFPDCYRNALEDTRRKYRLSPDIFPESAPFTLEEAIDPDFPPDAPG</sequence>
<protein>
    <submittedName>
        <fullName evidence="1">DUF29 domain-containing protein</fullName>
    </submittedName>
</protein>
<dbReference type="RefSeq" id="WP_332864102.1">
    <property type="nucleotide sequence ID" value="NZ_JBAFSM010000008.1"/>
</dbReference>
<dbReference type="InterPro" id="IPR002636">
    <property type="entry name" value="DUF29"/>
</dbReference>
<keyword evidence="2" id="KW-1185">Reference proteome</keyword>
<proteinExistence type="predicted"/>
<dbReference type="Gene3D" id="1.20.1220.20">
    <property type="entry name" value="Uncharcterised protein PF01724"/>
    <property type="match status" value="1"/>
</dbReference>
<comment type="caution">
    <text evidence="1">The sequence shown here is derived from an EMBL/GenBank/DDBJ whole genome shotgun (WGS) entry which is preliminary data.</text>
</comment>
<organism evidence="1 2">
    <name type="scientific">Pannus brasiliensis CCIBt3594</name>
    <dbReference type="NCBI Taxonomy" id="1427578"/>
    <lineage>
        <taxon>Bacteria</taxon>
        <taxon>Bacillati</taxon>
        <taxon>Cyanobacteriota</taxon>
        <taxon>Cyanophyceae</taxon>
        <taxon>Oscillatoriophycideae</taxon>
        <taxon>Chroococcales</taxon>
        <taxon>Microcystaceae</taxon>
        <taxon>Pannus</taxon>
    </lineage>
</organism>
<reference evidence="1 2" key="1">
    <citation type="submission" date="2024-01" db="EMBL/GenBank/DDBJ databases">
        <title>Genomic insights into the taxonomy and metabolism of the cyanobacterium Pannus brasiliensis CCIBt3594.</title>
        <authorList>
            <person name="Machado M."/>
            <person name="Botero N.B."/>
            <person name="Andreote A.P.D."/>
            <person name="Feitosa A.M.T."/>
            <person name="Popin R."/>
            <person name="Sivonen K."/>
            <person name="Fiore M.F."/>
        </authorList>
    </citation>
    <scope>NUCLEOTIDE SEQUENCE [LARGE SCALE GENOMIC DNA]</scope>
    <source>
        <strain evidence="1 2">CCIBt3594</strain>
    </source>
</reference>
<dbReference type="AlphaFoldDB" id="A0AAW9QT87"/>
<name>A0AAW9QT87_9CHRO</name>
<dbReference type="Proteomes" id="UP001328733">
    <property type="component" value="Unassembled WGS sequence"/>
</dbReference>
<accession>A0AAW9QT87</accession>
<dbReference type="Pfam" id="PF01724">
    <property type="entry name" value="DUF29"/>
    <property type="match status" value="1"/>
</dbReference>
<dbReference type="PANTHER" id="PTHR34235">
    <property type="entry name" value="SLR1203 PROTEIN-RELATED"/>
    <property type="match status" value="1"/>
</dbReference>
<gene>
    <name evidence="1" type="ORF">V0288_05350</name>
</gene>
<evidence type="ECO:0000313" key="2">
    <source>
        <dbReference type="Proteomes" id="UP001328733"/>
    </source>
</evidence>
<dbReference type="EMBL" id="JBAFSM010000008">
    <property type="protein sequence ID" value="MEG3436538.1"/>
    <property type="molecule type" value="Genomic_DNA"/>
</dbReference>
<evidence type="ECO:0000313" key="1">
    <source>
        <dbReference type="EMBL" id="MEG3436538.1"/>
    </source>
</evidence>